<feature type="domain" description="CBS" evidence="3">
    <location>
        <begin position="7"/>
        <end position="65"/>
    </location>
</feature>
<dbReference type="CDD" id="cd02205">
    <property type="entry name" value="CBS_pair_SF"/>
    <property type="match status" value="2"/>
</dbReference>
<dbReference type="InterPro" id="IPR046342">
    <property type="entry name" value="CBS_dom_sf"/>
</dbReference>
<evidence type="ECO:0000313" key="4">
    <source>
        <dbReference type="EMBL" id="GAA5502599.1"/>
    </source>
</evidence>
<organism evidence="4 5">
    <name type="scientific">Deinococcus xinjiangensis</name>
    <dbReference type="NCBI Taxonomy" id="457454"/>
    <lineage>
        <taxon>Bacteria</taxon>
        <taxon>Thermotogati</taxon>
        <taxon>Deinococcota</taxon>
        <taxon>Deinococci</taxon>
        <taxon>Deinococcales</taxon>
        <taxon>Deinococcaceae</taxon>
        <taxon>Deinococcus</taxon>
    </lineage>
</organism>
<dbReference type="SUPFAM" id="SSF54631">
    <property type="entry name" value="CBS-domain pair"/>
    <property type="match status" value="2"/>
</dbReference>
<evidence type="ECO:0000259" key="3">
    <source>
        <dbReference type="PROSITE" id="PS51371"/>
    </source>
</evidence>
<dbReference type="InterPro" id="IPR051257">
    <property type="entry name" value="Diverse_CBS-Domain"/>
</dbReference>
<dbReference type="Pfam" id="PF00571">
    <property type="entry name" value="CBS"/>
    <property type="match status" value="4"/>
</dbReference>
<proteinExistence type="predicted"/>
<keyword evidence="1 2" id="KW-0129">CBS domain</keyword>
<protein>
    <submittedName>
        <fullName evidence="4">Inosine-5'-monophosphate dehydrogenase</fullName>
    </submittedName>
</protein>
<dbReference type="InterPro" id="IPR000644">
    <property type="entry name" value="CBS_dom"/>
</dbReference>
<dbReference type="CDD" id="cd04584">
    <property type="entry name" value="CBS_pair_AcuB_like"/>
    <property type="match status" value="1"/>
</dbReference>
<evidence type="ECO:0000256" key="1">
    <source>
        <dbReference type="ARBA" id="ARBA00023122"/>
    </source>
</evidence>
<feature type="domain" description="CBS" evidence="3">
    <location>
        <begin position="146"/>
        <end position="205"/>
    </location>
</feature>
<dbReference type="RefSeq" id="WP_353542566.1">
    <property type="nucleotide sequence ID" value="NZ_BAABRN010000026.1"/>
</dbReference>
<dbReference type="PANTHER" id="PTHR43080:SF2">
    <property type="entry name" value="CBS DOMAIN-CONTAINING PROTEIN"/>
    <property type="match status" value="1"/>
</dbReference>
<keyword evidence="5" id="KW-1185">Reference proteome</keyword>
<reference evidence="4 5" key="1">
    <citation type="submission" date="2024-02" db="EMBL/GenBank/DDBJ databases">
        <title>Deinococcus xinjiangensis NBRC 107630.</title>
        <authorList>
            <person name="Ichikawa N."/>
            <person name="Katano-Makiyama Y."/>
            <person name="Hidaka K."/>
        </authorList>
    </citation>
    <scope>NUCLEOTIDE SEQUENCE [LARGE SCALE GENOMIC DNA]</scope>
    <source>
        <strain evidence="4 5">NBRC 107630</strain>
    </source>
</reference>
<dbReference type="Gene3D" id="3.10.580.10">
    <property type="entry name" value="CBS-domain"/>
    <property type="match status" value="2"/>
</dbReference>
<accession>A0ABP9VBH7</accession>
<dbReference type="PANTHER" id="PTHR43080">
    <property type="entry name" value="CBS DOMAIN-CONTAINING PROTEIN CBSX3, MITOCHONDRIAL"/>
    <property type="match status" value="1"/>
</dbReference>
<dbReference type="Proteomes" id="UP001458946">
    <property type="component" value="Unassembled WGS sequence"/>
</dbReference>
<dbReference type="EMBL" id="BAABRN010000026">
    <property type="protein sequence ID" value="GAA5502599.1"/>
    <property type="molecule type" value="Genomic_DNA"/>
</dbReference>
<comment type="caution">
    <text evidence="4">The sequence shown here is derived from an EMBL/GenBank/DDBJ whole genome shotgun (WGS) entry which is preliminary data.</text>
</comment>
<dbReference type="SMART" id="SM00116">
    <property type="entry name" value="CBS"/>
    <property type="match status" value="4"/>
</dbReference>
<gene>
    <name evidence="4" type="primary">IMPDH_2</name>
    <name evidence="4" type="ORF">Dxin01_02343</name>
</gene>
<dbReference type="PROSITE" id="PS51371">
    <property type="entry name" value="CBS"/>
    <property type="match status" value="4"/>
</dbReference>
<feature type="domain" description="CBS" evidence="3">
    <location>
        <begin position="222"/>
        <end position="278"/>
    </location>
</feature>
<sequence length="278" mass="30245">MLVKDAMHPRSLTIEPHATLPEAVVKMQELKVKRLPVMFDGKLVGLLTDGEVRRHLPALSEGLTPWEFAGKAGRVRVRDAMRSPVHTANPTEELDHAIRTMLDRRIGGMPVVDDDGNFVGMLTLTDILRAEQQQPRLQWGSVDQHMTAEVVAVTASDPLGDAAGKLKVSRLRVLPVVHDGKLVGILHEVDVSAALERAVAAHGDTVARSQFFLQDKKVSDLMRAPSGYLEAGAPMRDALQKMVELDVHGLPVIDQGGQLLGVVTISDVLKGLLGQSRQ</sequence>
<evidence type="ECO:0000313" key="5">
    <source>
        <dbReference type="Proteomes" id="UP001458946"/>
    </source>
</evidence>
<feature type="domain" description="CBS" evidence="3">
    <location>
        <begin position="81"/>
        <end position="137"/>
    </location>
</feature>
<evidence type="ECO:0000256" key="2">
    <source>
        <dbReference type="PROSITE-ProRule" id="PRU00703"/>
    </source>
</evidence>
<name>A0ABP9VBH7_9DEIO</name>